<dbReference type="InterPro" id="IPR006447">
    <property type="entry name" value="Myb_dom_plants"/>
</dbReference>
<dbReference type="GO" id="GO:0010468">
    <property type="term" value="P:regulation of gene expression"/>
    <property type="evidence" value="ECO:0007669"/>
    <property type="project" value="UniProtKB-ARBA"/>
</dbReference>
<feature type="region of interest" description="Disordered" evidence="6">
    <location>
        <begin position="133"/>
        <end position="170"/>
    </location>
</feature>
<protein>
    <submittedName>
        <fullName evidence="11">Protein CCA1-like</fullName>
    </submittedName>
</protein>
<dbReference type="Gene3D" id="1.10.10.60">
    <property type="entry name" value="Homeodomain-like"/>
    <property type="match status" value="1"/>
</dbReference>
<keyword evidence="4" id="KW-0804">Transcription</keyword>
<sequence>MKGKEEIKRAVVAFGEKKCPLGFGAMDAEENNLNTISNLVTHQAEIESNASPAVGLQLTDLGLCVDESIPKVRKPYTITKQRERWTEEEHKKFIEALQLHGRAWRRIEEHVGTKTAVQIRSHAQKFFAKVARDSSGNNCNSTGTSTAIEIPPPRPKRKPLHPYPRKLGGTHIKGIPVLKQLEKSSMQNSAICEQENRSPTSVLSTVGSEVFPSSCKSPISSATGSSEQENGGQSLTYSVNEENRCPSTPGLTTEVLPTMESNQNDHPNMEEASSEESPAPVFKLFGKTVIVTDASKPECPKQSRVVEMESHQNRTNMELDASSQQLSQSVLRGANPGSAEATAWNLWPGGVPPFFYCLPLAGDNVMAPTGAPLPYWTLYGGLPYPLVQPENAAYKQQDDKEAQREGSWTGSNTAPVSGRGEGDQRADVVDSKGVENLSEELIPASKLNPSENSAFTPISGKNKSSRGFVPYRRCAVESEYRRCAVESEMQHAQMAIDDAEGEKTRLCL</sequence>
<keyword evidence="10" id="KW-1185">Reference proteome</keyword>
<dbReference type="InterPro" id="IPR017930">
    <property type="entry name" value="Myb_dom"/>
</dbReference>
<dbReference type="FunFam" id="1.10.10.60:FF:000023">
    <property type="entry name" value="protein REVEILLE 6 isoform X1"/>
    <property type="match status" value="1"/>
</dbReference>
<evidence type="ECO:0000256" key="4">
    <source>
        <dbReference type="ARBA" id="ARBA00023163"/>
    </source>
</evidence>
<feature type="region of interest" description="Disordered" evidence="6">
    <location>
        <begin position="189"/>
        <end position="278"/>
    </location>
</feature>
<dbReference type="SMART" id="SM00717">
    <property type="entry name" value="SANT"/>
    <property type="match status" value="1"/>
</dbReference>
<feature type="domain" description="Myb-like" evidence="7">
    <location>
        <begin position="77"/>
        <end position="127"/>
    </location>
</feature>
<organism evidence="10 11">
    <name type="scientific">Ananas comosus</name>
    <name type="common">Pineapple</name>
    <name type="synonym">Ananas ananas</name>
    <dbReference type="NCBI Taxonomy" id="4615"/>
    <lineage>
        <taxon>Eukaryota</taxon>
        <taxon>Viridiplantae</taxon>
        <taxon>Streptophyta</taxon>
        <taxon>Embryophyta</taxon>
        <taxon>Tracheophyta</taxon>
        <taxon>Spermatophyta</taxon>
        <taxon>Magnoliopsida</taxon>
        <taxon>Liliopsida</taxon>
        <taxon>Poales</taxon>
        <taxon>Bromeliaceae</taxon>
        <taxon>Bromelioideae</taxon>
        <taxon>Ananas</taxon>
    </lineage>
</organism>
<reference evidence="10" key="1">
    <citation type="journal article" date="2015" name="Nat. Genet.">
        <title>The pineapple genome and the evolution of CAM photosynthesis.</title>
        <authorList>
            <person name="Ming R."/>
            <person name="VanBuren R."/>
            <person name="Wai C.M."/>
            <person name="Tang H."/>
            <person name="Schatz M.C."/>
            <person name="Bowers J.E."/>
            <person name="Lyons E."/>
            <person name="Wang M.L."/>
            <person name="Chen J."/>
            <person name="Biggers E."/>
            <person name="Zhang J."/>
            <person name="Huang L."/>
            <person name="Zhang L."/>
            <person name="Miao W."/>
            <person name="Zhang J."/>
            <person name="Ye Z."/>
            <person name="Miao C."/>
            <person name="Lin Z."/>
            <person name="Wang H."/>
            <person name="Zhou H."/>
            <person name="Yim W.C."/>
            <person name="Priest H.D."/>
            <person name="Zheng C."/>
            <person name="Woodhouse M."/>
            <person name="Edger P.P."/>
            <person name="Guyot R."/>
            <person name="Guo H.B."/>
            <person name="Guo H."/>
            <person name="Zheng G."/>
            <person name="Singh R."/>
            <person name="Sharma A."/>
            <person name="Min X."/>
            <person name="Zheng Y."/>
            <person name="Lee H."/>
            <person name="Gurtowski J."/>
            <person name="Sedlazeck F.J."/>
            <person name="Harkess A."/>
            <person name="McKain M.R."/>
            <person name="Liao Z."/>
            <person name="Fang J."/>
            <person name="Liu J."/>
            <person name="Zhang X."/>
            <person name="Zhang Q."/>
            <person name="Hu W."/>
            <person name="Qin Y."/>
            <person name="Wang K."/>
            <person name="Chen L.Y."/>
            <person name="Shirley N."/>
            <person name="Lin Y.R."/>
            <person name="Liu L.Y."/>
            <person name="Hernandez A.G."/>
            <person name="Wright C.L."/>
            <person name="Bulone V."/>
            <person name="Tuskan G.A."/>
            <person name="Heath K."/>
            <person name="Zee F."/>
            <person name="Moore P.H."/>
            <person name="Sunkar R."/>
            <person name="Leebens-Mack J.H."/>
            <person name="Mockler T."/>
            <person name="Bennetzen J.L."/>
            <person name="Freeling M."/>
            <person name="Sankoff D."/>
            <person name="Paterson A.H."/>
            <person name="Zhu X."/>
            <person name="Yang X."/>
            <person name="Smith J.A."/>
            <person name="Cushman J.C."/>
            <person name="Paull R.E."/>
            <person name="Yu Q."/>
        </authorList>
    </citation>
    <scope>NUCLEOTIDE SEQUENCE [LARGE SCALE GENOMIC DNA]</scope>
    <source>
        <strain evidence="10">cv. F153</strain>
    </source>
</reference>
<dbReference type="RefSeq" id="XP_020084551.1">
    <property type="nucleotide sequence ID" value="XM_020228962.1"/>
</dbReference>
<evidence type="ECO:0000256" key="6">
    <source>
        <dbReference type="SAM" id="MobiDB-lite"/>
    </source>
</evidence>
<feature type="compositionally biased region" description="Polar residues" evidence="6">
    <location>
        <begin position="214"/>
        <end position="251"/>
    </location>
</feature>
<evidence type="ECO:0000256" key="3">
    <source>
        <dbReference type="ARBA" id="ARBA00023125"/>
    </source>
</evidence>
<keyword evidence="5" id="KW-0539">Nucleus</keyword>
<dbReference type="SUPFAM" id="SSF46689">
    <property type="entry name" value="Homeodomain-like"/>
    <property type="match status" value="1"/>
</dbReference>
<dbReference type="PANTHER" id="PTHR12802:SF155">
    <property type="entry name" value="DEUBIQUITINASE MYSM1"/>
    <property type="match status" value="1"/>
</dbReference>
<dbReference type="PROSITE" id="PS51293">
    <property type="entry name" value="SANT"/>
    <property type="match status" value="1"/>
</dbReference>
<feature type="compositionally biased region" description="Low complexity" evidence="6">
    <location>
        <begin position="134"/>
        <end position="146"/>
    </location>
</feature>
<feature type="region of interest" description="Disordered" evidence="6">
    <location>
        <begin position="393"/>
        <end position="426"/>
    </location>
</feature>
<dbReference type="PROSITE" id="PS51294">
    <property type="entry name" value="HTH_MYB"/>
    <property type="match status" value="1"/>
</dbReference>
<evidence type="ECO:0000256" key="1">
    <source>
        <dbReference type="ARBA" id="ARBA00004123"/>
    </source>
</evidence>
<evidence type="ECO:0000259" key="8">
    <source>
        <dbReference type="PROSITE" id="PS51293"/>
    </source>
</evidence>
<feature type="compositionally biased region" description="Polar residues" evidence="6">
    <location>
        <begin position="189"/>
        <end position="207"/>
    </location>
</feature>
<dbReference type="InterPro" id="IPR017884">
    <property type="entry name" value="SANT_dom"/>
</dbReference>
<evidence type="ECO:0000313" key="10">
    <source>
        <dbReference type="Proteomes" id="UP000515123"/>
    </source>
</evidence>
<dbReference type="PROSITE" id="PS50090">
    <property type="entry name" value="MYB_LIKE"/>
    <property type="match status" value="1"/>
</dbReference>
<dbReference type="PANTHER" id="PTHR12802">
    <property type="entry name" value="SWI/SNF COMPLEX-RELATED"/>
    <property type="match status" value="1"/>
</dbReference>
<comment type="subcellular location">
    <subcellularLocation>
        <location evidence="1">Nucleus</location>
    </subcellularLocation>
</comment>
<dbReference type="GeneID" id="109707582"/>
<dbReference type="AlphaFoldDB" id="A0A6P5ELU0"/>
<feature type="compositionally biased region" description="Polar residues" evidence="6">
    <location>
        <begin position="406"/>
        <end position="415"/>
    </location>
</feature>
<feature type="compositionally biased region" description="Basic residues" evidence="6">
    <location>
        <begin position="154"/>
        <end position="164"/>
    </location>
</feature>
<gene>
    <name evidence="11" type="primary">LOC109707582</name>
</gene>
<evidence type="ECO:0000259" key="9">
    <source>
        <dbReference type="PROSITE" id="PS51294"/>
    </source>
</evidence>
<keyword evidence="3" id="KW-0238">DNA-binding</keyword>
<dbReference type="OrthoDB" id="118550at2759"/>
<dbReference type="Gramene" id="Aco011903.1.mrna1">
    <property type="protein sequence ID" value="Aco011903.1.mrna1"/>
    <property type="gene ID" value="Aco011903.1.path1"/>
</dbReference>
<dbReference type="InterPro" id="IPR009057">
    <property type="entry name" value="Homeodomain-like_sf"/>
</dbReference>
<dbReference type="GO" id="GO:0005634">
    <property type="term" value="C:nucleus"/>
    <property type="evidence" value="ECO:0007669"/>
    <property type="project" value="UniProtKB-SubCell"/>
</dbReference>
<dbReference type="GO" id="GO:0003677">
    <property type="term" value="F:DNA binding"/>
    <property type="evidence" value="ECO:0007669"/>
    <property type="project" value="UniProtKB-KW"/>
</dbReference>
<evidence type="ECO:0000256" key="5">
    <source>
        <dbReference type="ARBA" id="ARBA00023242"/>
    </source>
</evidence>
<keyword evidence="2" id="KW-0805">Transcription regulation</keyword>
<name>A0A6P5ELU0_ANACO</name>
<dbReference type="Pfam" id="PF00249">
    <property type="entry name" value="Myb_DNA-binding"/>
    <property type="match status" value="1"/>
</dbReference>
<reference evidence="11" key="2">
    <citation type="submission" date="2025-08" db="UniProtKB">
        <authorList>
            <consortium name="RefSeq"/>
        </authorList>
    </citation>
    <scope>IDENTIFICATION</scope>
    <source>
        <tissue evidence="11">Leaf</tissue>
    </source>
</reference>
<dbReference type="NCBIfam" id="TIGR01557">
    <property type="entry name" value="myb_SHAQKYF"/>
    <property type="match status" value="1"/>
</dbReference>
<proteinExistence type="predicted"/>
<dbReference type="InterPro" id="IPR001005">
    <property type="entry name" value="SANT/Myb"/>
</dbReference>
<evidence type="ECO:0000256" key="2">
    <source>
        <dbReference type="ARBA" id="ARBA00023015"/>
    </source>
</evidence>
<evidence type="ECO:0000313" key="11">
    <source>
        <dbReference type="RefSeq" id="XP_020084551.1"/>
    </source>
</evidence>
<dbReference type="CDD" id="cd00167">
    <property type="entry name" value="SANT"/>
    <property type="match status" value="1"/>
</dbReference>
<feature type="domain" description="HTH myb-type" evidence="9">
    <location>
        <begin position="77"/>
        <end position="131"/>
    </location>
</feature>
<accession>A0A6P5ELU0</accession>
<evidence type="ECO:0000259" key="7">
    <source>
        <dbReference type="PROSITE" id="PS50090"/>
    </source>
</evidence>
<feature type="domain" description="SANT" evidence="8">
    <location>
        <begin position="80"/>
        <end position="131"/>
    </location>
</feature>
<dbReference type="Proteomes" id="UP000515123">
    <property type="component" value="Linkage group 3"/>
</dbReference>